<evidence type="ECO:0000313" key="3">
    <source>
        <dbReference type="Proteomes" id="UP001259659"/>
    </source>
</evidence>
<dbReference type="InterPro" id="IPR013216">
    <property type="entry name" value="Methyltransf_11"/>
</dbReference>
<dbReference type="CDD" id="cd02440">
    <property type="entry name" value="AdoMet_MTases"/>
    <property type="match status" value="1"/>
</dbReference>
<dbReference type="PANTHER" id="PTHR45036">
    <property type="entry name" value="METHYLTRANSFERASE LIKE 7B"/>
    <property type="match status" value="1"/>
</dbReference>
<proteinExistence type="predicted"/>
<dbReference type="PANTHER" id="PTHR45036:SF1">
    <property type="entry name" value="METHYLTRANSFERASE LIKE 7A"/>
    <property type="match status" value="1"/>
</dbReference>
<sequence>MDDSATEHAHPWFAAVYDPVTAWVERLVFRRHRAYLTENLSGPVLDIGSGTGAMFSHYGDKLESGATTVHAVEPDPHMLEQAREKATESDVDIELQRAAAESLPFADDTFDTVIGALVFCTIGDAEQALSEIHRVLSPDGEFRFFEHVRDTGWRQSVQTALNPVWKRAVGGCNLVRDTQRLFASGPEFEVAECQQFRDGLVPVNPFIRGVLCPTNVG</sequence>
<dbReference type="RefSeq" id="WP_310919780.1">
    <property type="nucleotide sequence ID" value="NZ_JAMQON010000003.1"/>
</dbReference>
<keyword evidence="2" id="KW-0489">Methyltransferase</keyword>
<keyword evidence="3" id="KW-1185">Reference proteome</keyword>
<dbReference type="GO" id="GO:0008168">
    <property type="term" value="F:methyltransferase activity"/>
    <property type="evidence" value="ECO:0007669"/>
    <property type="project" value="UniProtKB-KW"/>
</dbReference>
<name>A0ABU2FCX5_9EURY</name>
<protein>
    <submittedName>
        <fullName evidence="2">Class I SAM-dependent methyltransferase</fullName>
    </submittedName>
</protein>
<dbReference type="GO" id="GO:0032259">
    <property type="term" value="P:methylation"/>
    <property type="evidence" value="ECO:0007669"/>
    <property type="project" value="UniProtKB-KW"/>
</dbReference>
<dbReference type="Gene3D" id="3.40.50.150">
    <property type="entry name" value="Vaccinia Virus protein VP39"/>
    <property type="match status" value="1"/>
</dbReference>
<reference evidence="2 3" key="1">
    <citation type="submission" date="2022-06" db="EMBL/GenBank/DDBJ databases">
        <title>Haloarcula sp. a new haloarchaeum isolate from saline soil.</title>
        <authorList>
            <person name="Strakova D."/>
            <person name="Galisteo C."/>
            <person name="Sanchez-Porro C."/>
            <person name="Ventosa A."/>
        </authorList>
    </citation>
    <scope>NUCLEOTIDE SEQUENCE [LARGE SCALE GENOMIC DNA]</scope>
    <source>
        <strain evidence="2 3">S1CR25-12</strain>
    </source>
</reference>
<dbReference type="InterPro" id="IPR029063">
    <property type="entry name" value="SAM-dependent_MTases_sf"/>
</dbReference>
<dbReference type="SUPFAM" id="SSF53335">
    <property type="entry name" value="S-adenosyl-L-methionine-dependent methyltransferases"/>
    <property type="match status" value="1"/>
</dbReference>
<keyword evidence="2" id="KW-0808">Transferase</keyword>
<dbReference type="Pfam" id="PF08241">
    <property type="entry name" value="Methyltransf_11"/>
    <property type="match status" value="1"/>
</dbReference>
<organism evidence="2 3">
    <name type="scientific">Haloarcula saliterrae</name>
    <dbReference type="NCBI Taxonomy" id="2950534"/>
    <lineage>
        <taxon>Archaea</taxon>
        <taxon>Methanobacteriati</taxon>
        <taxon>Methanobacteriota</taxon>
        <taxon>Stenosarchaea group</taxon>
        <taxon>Halobacteria</taxon>
        <taxon>Halobacteriales</taxon>
        <taxon>Haloarculaceae</taxon>
        <taxon>Haloarcula</taxon>
    </lineage>
</organism>
<dbReference type="Proteomes" id="UP001259659">
    <property type="component" value="Unassembled WGS sequence"/>
</dbReference>
<accession>A0ABU2FCX5</accession>
<evidence type="ECO:0000313" key="2">
    <source>
        <dbReference type="EMBL" id="MDS0260115.1"/>
    </source>
</evidence>
<evidence type="ECO:0000259" key="1">
    <source>
        <dbReference type="Pfam" id="PF08241"/>
    </source>
</evidence>
<gene>
    <name evidence="2" type="ORF">NDI56_11990</name>
</gene>
<feature type="domain" description="Methyltransferase type 11" evidence="1">
    <location>
        <begin position="45"/>
        <end position="143"/>
    </location>
</feature>
<dbReference type="InterPro" id="IPR052356">
    <property type="entry name" value="Thiol_S-MT"/>
</dbReference>
<dbReference type="EMBL" id="JAMQON010000003">
    <property type="protein sequence ID" value="MDS0260115.1"/>
    <property type="molecule type" value="Genomic_DNA"/>
</dbReference>
<comment type="caution">
    <text evidence="2">The sequence shown here is derived from an EMBL/GenBank/DDBJ whole genome shotgun (WGS) entry which is preliminary data.</text>
</comment>